<gene>
    <name evidence="1" type="ORF">PG994_001401</name>
</gene>
<dbReference type="EMBL" id="JAQQWL010000002">
    <property type="protein sequence ID" value="KAK8086427.1"/>
    <property type="molecule type" value="Genomic_DNA"/>
</dbReference>
<protein>
    <submittedName>
        <fullName evidence="1">Uncharacterized protein</fullName>
    </submittedName>
</protein>
<dbReference type="Proteomes" id="UP001480595">
    <property type="component" value="Unassembled WGS sequence"/>
</dbReference>
<dbReference type="RefSeq" id="XP_066720951.1">
    <property type="nucleotide sequence ID" value="XM_066852810.1"/>
</dbReference>
<name>A0ABR1WTG1_9PEZI</name>
<accession>A0ABR1WTG1</accession>
<evidence type="ECO:0000313" key="2">
    <source>
        <dbReference type="Proteomes" id="UP001480595"/>
    </source>
</evidence>
<sequence length="60" mass="6897">MTDHDRPKRGSDSKRWLGRPVVQQCLHKQAANWDPILLMALCETLYKKSSTKECRQKAAA</sequence>
<evidence type="ECO:0000313" key="1">
    <source>
        <dbReference type="EMBL" id="KAK8086427.1"/>
    </source>
</evidence>
<reference evidence="1 2" key="1">
    <citation type="submission" date="2023-01" db="EMBL/GenBank/DDBJ databases">
        <title>Analysis of 21 Apiospora genomes using comparative genomics revels a genus with tremendous synthesis potential of carbohydrate active enzymes and secondary metabolites.</title>
        <authorList>
            <person name="Sorensen T."/>
        </authorList>
    </citation>
    <scope>NUCLEOTIDE SEQUENCE [LARGE SCALE GENOMIC DNA]</scope>
    <source>
        <strain evidence="1 2">CBS 135458</strain>
    </source>
</reference>
<dbReference type="GeneID" id="92085873"/>
<proteinExistence type="predicted"/>
<keyword evidence="2" id="KW-1185">Reference proteome</keyword>
<organism evidence="1 2">
    <name type="scientific">Apiospora phragmitis</name>
    <dbReference type="NCBI Taxonomy" id="2905665"/>
    <lineage>
        <taxon>Eukaryota</taxon>
        <taxon>Fungi</taxon>
        <taxon>Dikarya</taxon>
        <taxon>Ascomycota</taxon>
        <taxon>Pezizomycotina</taxon>
        <taxon>Sordariomycetes</taxon>
        <taxon>Xylariomycetidae</taxon>
        <taxon>Amphisphaeriales</taxon>
        <taxon>Apiosporaceae</taxon>
        <taxon>Apiospora</taxon>
    </lineage>
</organism>
<comment type="caution">
    <text evidence="1">The sequence shown here is derived from an EMBL/GenBank/DDBJ whole genome shotgun (WGS) entry which is preliminary data.</text>
</comment>